<dbReference type="Pfam" id="PF02472">
    <property type="entry name" value="ExbD"/>
    <property type="match status" value="1"/>
</dbReference>
<name>A0ABT6F962_9BACT</name>
<keyword evidence="5 8" id="KW-1133">Transmembrane helix</keyword>
<evidence type="ECO:0000256" key="2">
    <source>
        <dbReference type="ARBA" id="ARBA00005811"/>
    </source>
</evidence>
<evidence type="ECO:0000256" key="1">
    <source>
        <dbReference type="ARBA" id="ARBA00004162"/>
    </source>
</evidence>
<evidence type="ECO:0000313" key="9">
    <source>
        <dbReference type="EMBL" id="MDG3004100.1"/>
    </source>
</evidence>
<sequence length="157" mass="16956">MSGGVISKEKAEPNLTPLLDIVFQLITFFMLVINFASDNYDQRVNLPDAGSARPVEDDARISEDRLVLNVDSEGRLLHGDEAQGIDAAVQTIRHQADLVKLGLKASGVKFDAATGSLPTTIILRADKETSFGAVLGIIKACQAQGFRKFALKAMIRS</sequence>
<evidence type="ECO:0000256" key="3">
    <source>
        <dbReference type="ARBA" id="ARBA00022475"/>
    </source>
</evidence>
<dbReference type="Gene3D" id="3.30.420.270">
    <property type="match status" value="1"/>
</dbReference>
<dbReference type="RefSeq" id="WP_277860462.1">
    <property type="nucleotide sequence ID" value="NZ_JARRAG010000002.1"/>
</dbReference>
<evidence type="ECO:0000256" key="8">
    <source>
        <dbReference type="SAM" id="Phobius"/>
    </source>
</evidence>
<keyword evidence="4 7" id="KW-0812">Transmembrane</keyword>
<keyword evidence="3" id="KW-1003">Cell membrane</keyword>
<organism evidence="9 10">
    <name type="scientific">Paludisphaera mucosa</name>
    <dbReference type="NCBI Taxonomy" id="3030827"/>
    <lineage>
        <taxon>Bacteria</taxon>
        <taxon>Pseudomonadati</taxon>
        <taxon>Planctomycetota</taxon>
        <taxon>Planctomycetia</taxon>
        <taxon>Isosphaerales</taxon>
        <taxon>Isosphaeraceae</taxon>
        <taxon>Paludisphaera</taxon>
    </lineage>
</organism>
<keyword evidence="6 8" id="KW-0472">Membrane</keyword>
<accession>A0ABT6F962</accession>
<dbReference type="PANTHER" id="PTHR30558:SF3">
    <property type="entry name" value="BIOPOLYMER TRANSPORT PROTEIN EXBD-RELATED"/>
    <property type="match status" value="1"/>
</dbReference>
<proteinExistence type="inferred from homology"/>
<dbReference type="EMBL" id="JARRAG010000002">
    <property type="protein sequence ID" value="MDG3004100.1"/>
    <property type="molecule type" value="Genomic_DNA"/>
</dbReference>
<protein>
    <submittedName>
        <fullName evidence="9">Biopolymer transporter ExbD</fullName>
    </submittedName>
</protein>
<feature type="transmembrane region" description="Helical" evidence="8">
    <location>
        <begin position="15"/>
        <end position="36"/>
    </location>
</feature>
<reference evidence="9 10" key="1">
    <citation type="submission" date="2023-03" db="EMBL/GenBank/DDBJ databases">
        <title>Paludisphaera mucosa sp. nov. a novel planctomycete from northern fen.</title>
        <authorList>
            <person name="Ivanova A."/>
        </authorList>
    </citation>
    <scope>NUCLEOTIDE SEQUENCE [LARGE SCALE GENOMIC DNA]</scope>
    <source>
        <strain evidence="9 10">Pla2</strain>
    </source>
</reference>
<evidence type="ECO:0000256" key="7">
    <source>
        <dbReference type="RuleBase" id="RU003879"/>
    </source>
</evidence>
<comment type="similarity">
    <text evidence="2 7">Belongs to the ExbD/TolR family.</text>
</comment>
<comment type="subcellular location">
    <subcellularLocation>
        <location evidence="1">Cell membrane</location>
        <topology evidence="1">Single-pass membrane protein</topology>
    </subcellularLocation>
    <subcellularLocation>
        <location evidence="7">Cell membrane</location>
        <topology evidence="7">Single-pass type II membrane protein</topology>
    </subcellularLocation>
</comment>
<keyword evidence="7" id="KW-0813">Transport</keyword>
<evidence type="ECO:0000256" key="5">
    <source>
        <dbReference type="ARBA" id="ARBA00022989"/>
    </source>
</evidence>
<comment type="caution">
    <text evidence="9">The sequence shown here is derived from an EMBL/GenBank/DDBJ whole genome shotgun (WGS) entry which is preliminary data.</text>
</comment>
<dbReference type="InterPro" id="IPR003400">
    <property type="entry name" value="ExbD"/>
</dbReference>
<keyword evidence="7" id="KW-0653">Protein transport</keyword>
<dbReference type="Proteomes" id="UP001216907">
    <property type="component" value="Unassembled WGS sequence"/>
</dbReference>
<keyword evidence="10" id="KW-1185">Reference proteome</keyword>
<evidence type="ECO:0000256" key="6">
    <source>
        <dbReference type="ARBA" id="ARBA00023136"/>
    </source>
</evidence>
<evidence type="ECO:0000313" key="10">
    <source>
        <dbReference type="Proteomes" id="UP001216907"/>
    </source>
</evidence>
<evidence type="ECO:0000256" key="4">
    <source>
        <dbReference type="ARBA" id="ARBA00022692"/>
    </source>
</evidence>
<dbReference type="PANTHER" id="PTHR30558">
    <property type="entry name" value="EXBD MEMBRANE COMPONENT OF PMF-DRIVEN MACROMOLECULE IMPORT SYSTEM"/>
    <property type="match status" value="1"/>
</dbReference>
<gene>
    <name evidence="9" type="ORF">PZE19_09970</name>
</gene>